<gene>
    <name evidence="1" type="ORF">SAMN05216227_10675</name>
</gene>
<accession>A0A1H8N0S8</accession>
<dbReference type="Proteomes" id="UP000183002">
    <property type="component" value="Unassembled WGS sequence"/>
</dbReference>
<evidence type="ECO:0008006" key="3">
    <source>
        <dbReference type="Google" id="ProtNLM"/>
    </source>
</evidence>
<name>A0A1H8N0S8_9RHOB</name>
<keyword evidence="2" id="KW-1185">Reference proteome</keyword>
<dbReference type="AlphaFoldDB" id="A0A1H8N0S8"/>
<proteinExistence type="predicted"/>
<dbReference type="OrthoDB" id="7644622at2"/>
<dbReference type="RefSeq" id="WP_050518281.1">
    <property type="nucleotide sequence ID" value="NZ_FOCO01000067.1"/>
</dbReference>
<reference evidence="1 2" key="1">
    <citation type="submission" date="2016-10" db="EMBL/GenBank/DDBJ databases">
        <authorList>
            <person name="de Groot N.N."/>
        </authorList>
    </citation>
    <scope>NUCLEOTIDE SEQUENCE [LARGE SCALE GENOMIC DNA]</scope>
    <source>
        <strain evidence="1 2">CGMCC 1.10836</strain>
    </source>
</reference>
<evidence type="ECO:0000313" key="2">
    <source>
        <dbReference type="Proteomes" id="UP000183002"/>
    </source>
</evidence>
<organism evidence="1 2">
    <name type="scientific">Pseudorhodobacter antarcticus</name>
    <dbReference type="NCBI Taxonomy" id="1077947"/>
    <lineage>
        <taxon>Bacteria</taxon>
        <taxon>Pseudomonadati</taxon>
        <taxon>Pseudomonadota</taxon>
        <taxon>Alphaproteobacteria</taxon>
        <taxon>Rhodobacterales</taxon>
        <taxon>Paracoccaceae</taxon>
        <taxon>Pseudorhodobacter</taxon>
    </lineage>
</organism>
<sequence length="146" mass="15696">MQFFRQDEAEVSAIVGWGVRVLLLSPSDRVSDSKVAVRVAGLGGAVEIVNEPFAALDTLILKSTGYGLFVIECDAFGGLDAGRKLVSLLHKGGVSMPILLVSSECQTQEFPKDSHTPVVLRAPVSAVSLRVGFEHAMRDRLVFQAQ</sequence>
<dbReference type="EMBL" id="FOCO01000067">
    <property type="protein sequence ID" value="SEO23103.1"/>
    <property type="molecule type" value="Genomic_DNA"/>
</dbReference>
<evidence type="ECO:0000313" key="1">
    <source>
        <dbReference type="EMBL" id="SEO23103.1"/>
    </source>
</evidence>
<protein>
    <recommendedName>
        <fullName evidence="3">Response regulatory domain-containing protein</fullName>
    </recommendedName>
</protein>